<keyword evidence="3" id="KW-0732">Signal</keyword>
<keyword evidence="2" id="KW-0865">Zymogen</keyword>
<accession>A0A9W6ZUV7</accession>
<sequence>MTSIVSTALLLWAAALPTLSLAAVHRRGYVRSENNSTLGGTIPLVTITLDDIKNAPSSIDWSAGGNLAITDVKDQENCGSCWAFSTIETVESALYLAGTFDSPTALSTEELVDCVRGSGCRGGDITTGVDYLVKKGVVLAESYPDTSSNSRPAKKSSCQVKDKEIAAKISGRKFAVPECRAGDCSKQDEEALAAALAKYGPIAICINSGYDQGGDWDEYVGGVLKGTCRAKADDVDHCVQLVGYDKNAATPYWKIRNSWGKDWGEDGFIRIPYGDGNKCCVACEAVIVEV</sequence>
<dbReference type="GO" id="GO:0006508">
    <property type="term" value="P:proteolysis"/>
    <property type="evidence" value="ECO:0007669"/>
    <property type="project" value="InterPro"/>
</dbReference>
<feature type="signal peptide" evidence="3">
    <location>
        <begin position="1"/>
        <end position="22"/>
    </location>
</feature>
<evidence type="ECO:0000256" key="3">
    <source>
        <dbReference type="SAM" id="SignalP"/>
    </source>
</evidence>
<dbReference type="PROSITE" id="PS00639">
    <property type="entry name" value="THIOL_PROTEASE_HIS"/>
    <property type="match status" value="1"/>
</dbReference>
<protein>
    <recommendedName>
        <fullName evidence="4">Peptidase C1A papain C-terminal domain-containing protein</fullName>
    </recommendedName>
</protein>
<reference evidence="6" key="1">
    <citation type="journal article" date="2023" name="Commun. Biol.">
        <title>Genome analysis of Parmales, the sister group of diatoms, reveals the evolutionary specialization of diatoms from phago-mixotrophs to photoautotrophs.</title>
        <authorList>
            <person name="Ban H."/>
            <person name="Sato S."/>
            <person name="Yoshikawa S."/>
            <person name="Yamada K."/>
            <person name="Nakamura Y."/>
            <person name="Ichinomiya M."/>
            <person name="Sato N."/>
            <person name="Blanc-Mathieu R."/>
            <person name="Endo H."/>
            <person name="Kuwata A."/>
            <person name="Ogata H."/>
        </authorList>
    </citation>
    <scope>NUCLEOTIDE SEQUENCE [LARGE SCALE GENOMIC DNA]</scope>
    <source>
        <strain evidence="6">NIES 3701</strain>
    </source>
</reference>
<dbReference type="AlphaFoldDB" id="A0A9W6ZUV7"/>
<feature type="chain" id="PRO_5040725449" description="Peptidase C1A papain C-terminal domain-containing protein" evidence="3">
    <location>
        <begin position="23"/>
        <end position="290"/>
    </location>
</feature>
<evidence type="ECO:0000256" key="2">
    <source>
        <dbReference type="ARBA" id="ARBA00023145"/>
    </source>
</evidence>
<name>A0A9W6ZUV7_9STRA</name>
<dbReference type="EMBL" id="BRXY01000048">
    <property type="protein sequence ID" value="GMH57787.1"/>
    <property type="molecule type" value="Genomic_DNA"/>
</dbReference>
<feature type="domain" description="Peptidase C1A papain C-terminal" evidence="4">
    <location>
        <begin position="55"/>
        <end position="289"/>
    </location>
</feature>
<evidence type="ECO:0000313" key="5">
    <source>
        <dbReference type="EMBL" id="GMH57787.1"/>
    </source>
</evidence>
<dbReference type="Pfam" id="PF00112">
    <property type="entry name" value="Peptidase_C1"/>
    <property type="match status" value="1"/>
</dbReference>
<dbReference type="OrthoDB" id="190265at2759"/>
<dbReference type="InterPro" id="IPR000169">
    <property type="entry name" value="Pept_cys_AS"/>
</dbReference>
<evidence type="ECO:0000313" key="6">
    <source>
        <dbReference type="Proteomes" id="UP001165085"/>
    </source>
</evidence>
<dbReference type="InterPro" id="IPR038765">
    <property type="entry name" value="Papain-like_cys_pep_sf"/>
</dbReference>
<dbReference type="Proteomes" id="UP001165085">
    <property type="component" value="Unassembled WGS sequence"/>
</dbReference>
<comment type="similarity">
    <text evidence="1">Belongs to the peptidase C1 family.</text>
</comment>
<dbReference type="InterPro" id="IPR013128">
    <property type="entry name" value="Peptidase_C1A"/>
</dbReference>
<dbReference type="PANTHER" id="PTHR12411">
    <property type="entry name" value="CYSTEINE PROTEASE FAMILY C1-RELATED"/>
    <property type="match status" value="1"/>
</dbReference>
<keyword evidence="6" id="KW-1185">Reference proteome</keyword>
<dbReference type="CDD" id="cd02248">
    <property type="entry name" value="Peptidase_C1A"/>
    <property type="match status" value="1"/>
</dbReference>
<dbReference type="SUPFAM" id="SSF54001">
    <property type="entry name" value="Cysteine proteinases"/>
    <property type="match status" value="1"/>
</dbReference>
<gene>
    <name evidence="5" type="ORF">TrST_g2364</name>
</gene>
<dbReference type="PRINTS" id="PR00705">
    <property type="entry name" value="PAPAIN"/>
</dbReference>
<dbReference type="InterPro" id="IPR025660">
    <property type="entry name" value="Pept_his_AS"/>
</dbReference>
<dbReference type="InterPro" id="IPR000668">
    <property type="entry name" value="Peptidase_C1A_C"/>
</dbReference>
<dbReference type="PROSITE" id="PS00139">
    <property type="entry name" value="THIOL_PROTEASE_CYS"/>
    <property type="match status" value="1"/>
</dbReference>
<dbReference type="SMART" id="SM00645">
    <property type="entry name" value="Pept_C1"/>
    <property type="match status" value="1"/>
</dbReference>
<organism evidence="5 6">
    <name type="scientific">Triparma strigata</name>
    <dbReference type="NCBI Taxonomy" id="1606541"/>
    <lineage>
        <taxon>Eukaryota</taxon>
        <taxon>Sar</taxon>
        <taxon>Stramenopiles</taxon>
        <taxon>Ochrophyta</taxon>
        <taxon>Bolidophyceae</taxon>
        <taxon>Parmales</taxon>
        <taxon>Triparmaceae</taxon>
        <taxon>Triparma</taxon>
    </lineage>
</organism>
<dbReference type="GO" id="GO:0008234">
    <property type="term" value="F:cysteine-type peptidase activity"/>
    <property type="evidence" value="ECO:0007669"/>
    <property type="project" value="InterPro"/>
</dbReference>
<proteinExistence type="inferred from homology"/>
<dbReference type="Gene3D" id="3.90.70.10">
    <property type="entry name" value="Cysteine proteinases"/>
    <property type="match status" value="1"/>
</dbReference>
<comment type="caution">
    <text evidence="5">The sequence shown here is derived from an EMBL/GenBank/DDBJ whole genome shotgun (WGS) entry which is preliminary data.</text>
</comment>
<dbReference type="InterPro" id="IPR039417">
    <property type="entry name" value="Peptidase_C1A_papain-like"/>
</dbReference>
<evidence type="ECO:0000259" key="4">
    <source>
        <dbReference type="SMART" id="SM00645"/>
    </source>
</evidence>
<evidence type="ECO:0000256" key="1">
    <source>
        <dbReference type="ARBA" id="ARBA00008455"/>
    </source>
</evidence>